<reference evidence="13" key="1">
    <citation type="journal article" date="2013" name="Genome Announc.">
        <title>Draft genome sequence of the grapevine dieback fungus Eutypa lata UCR-EL1.</title>
        <authorList>
            <person name="Blanco-Ulate B."/>
            <person name="Rolshausen P.E."/>
            <person name="Cantu D."/>
        </authorList>
    </citation>
    <scope>NUCLEOTIDE SEQUENCE [LARGE SCALE GENOMIC DNA]</scope>
    <source>
        <strain evidence="13">UCR-EL1</strain>
    </source>
</reference>
<protein>
    <submittedName>
        <fullName evidence="12">Putative benzoate 4-monooxygenase cytochrome p450 protein</fullName>
    </submittedName>
</protein>
<keyword evidence="7" id="KW-1133">Transmembrane helix</keyword>
<dbReference type="OMA" id="WISNTFI"/>
<dbReference type="PANTHER" id="PTHR24305">
    <property type="entry name" value="CYTOCHROME P450"/>
    <property type="match status" value="1"/>
</dbReference>
<dbReference type="GO" id="GO:0016020">
    <property type="term" value="C:membrane"/>
    <property type="evidence" value="ECO:0007669"/>
    <property type="project" value="UniProtKB-SubCell"/>
</dbReference>
<dbReference type="GO" id="GO:0020037">
    <property type="term" value="F:heme binding"/>
    <property type="evidence" value="ECO:0007669"/>
    <property type="project" value="InterPro"/>
</dbReference>
<evidence type="ECO:0000256" key="6">
    <source>
        <dbReference type="ARBA" id="ARBA00022723"/>
    </source>
</evidence>
<evidence type="ECO:0000256" key="1">
    <source>
        <dbReference type="ARBA" id="ARBA00001971"/>
    </source>
</evidence>
<keyword evidence="5" id="KW-0812">Transmembrane</keyword>
<dbReference type="HOGENOM" id="CLU_1806165_0_0_1"/>
<evidence type="ECO:0000256" key="3">
    <source>
        <dbReference type="ARBA" id="ARBA00010617"/>
    </source>
</evidence>
<dbReference type="InterPro" id="IPR036396">
    <property type="entry name" value="Cyt_P450_sf"/>
</dbReference>
<keyword evidence="6" id="KW-0479">Metal-binding</keyword>
<dbReference type="OrthoDB" id="6692864at2759"/>
<evidence type="ECO:0000256" key="2">
    <source>
        <dbReference type="ARBA" id="ARBA00004370"/>
    </source>
</evidence>
<dbReference type="Gene3D" id="1.10.630.10">
    <property type="entry name" value="Cytochrome P450"/>
    <property type="match status" value="1"/>
</dbReference>
<dbReference type="PANTHER" id="PTHR24305:SF112">
    <property type="entry name" value="L-ORNITHINE-N5-MONOOXYGENASE (EUROFUNG)"/>
    <property type="match status" value="1"/>
</dbReference>
<evidence type="ECO:0000256" key="11">
    <source>
        <dbReference type="ARBA" id="ARBA00023136"/>
    </source>
</evidence>
<gene>
    <name evidence="12" type="ORF">UCREL1_5099</name>
</gene>
<keyword evidence="13" id="KW-1185">Reference proteome</keyword>
<dbReference type="EMBL" id="KB706331">
    <property type="protein sequence ID" value="EMR67891.1"/>
    <property type="molecule type" value="Genomic_DNA"/>
</dbReference>
<evidence type="ECO:0000256" key="10">
    <source>
        <dbReference type="ARBA" id="ARBA00023033"/>
    </source>
</evidence>
<dbReference type="GO" id="GO:0005506">
    <property type="term" value="F:iron ion binding"/>
    <property type="evidence" value="ECO:0007669"/>
    <property type="project" value="InterPro"/>
</dbReference>
<keyword evidence="10 12" id="KW-0503">Monooxygenase</keyword>
<dbReference type="GO" id="GO:0016705">
    <property type="term" value="F:oxidoreductase activity, acting on paired donors, with incorporation or reduction of molecular oxygen"/>
    <property type="evidence" value="ECO:0007669"/>
    <property type="project" value="InterPro"/>
</dbReference>
<comment type="cofactor">
    <cofactor evidence="1">
        <name>heme</name>
        <dbReference type="ChEBI" id="CHEBI:30413"/>
    </cofactor>
</comment>
<sequence length="143" mass="15956">MERTSIIHYVVDDALKNGGIESNWNIITGDFMLVIIAGSDTVRQVLVNLFYYLVRYPEHLSKIRKELGAVDLQDSKAVNRSQHLTACIYETLRLNPPVPSAGLRVSPSGGLWISNTFIPEGTTLVTPQYSLMRGMTVICEDTE</sequence>
<dbReference type="Proteomes" id="UP000012174">
    <property type="component" value="Unassembled WGS sequence"/>
</dbReference>
<dbReference type="AlphaFoldDB" id="M7TDA5"/>
<evidence type="ECO:0000256" key="4">
    <source>
        <dbReference type="ARBA" id="ARBA00022617"/>
    </source>
</evidence>
<dbReference type="InterPro" id="IPR001128">
    <property type="entry name" value="Cyt_P450"/>
</dbReference>
<evidence type="ECO:0000256" key="8">
    <source>
        <dbReference type="ARBA" id="ARBA00023002"/>
    </source>
</evidence>
<evidence type="ECO:0000256" key="5">
    <source>
        <dbReference type="ARBA" id="ARBA00022692"/>
    </source>
</evidence>
<accession>M7TDA5</accession>
<comment type="similarity">
    <text evidence="3">Belongs to the cytochrome P450 family.</text>
</comment>
<dbReference type="GO" id="GO:0004497">
    <property type="term" value="F:monooxygenase activity"/>
    <property type="evidence" value="ECO:0007669"/>
    <property type="project" value="UniProtKB-KW"/>
</dbReference>
<evidence type="ECO:0000313" key="12">
    <source>
        <dbReference type="EMBL" id="EMR67891.1"/>
    </source>
</evidence>
<comment type="subcellular location">
    <subcellularLocation>
        <location evidence="2">Membrane</location>
    </subcellularLocation>
</comment>
<keyword evidence="4" id="KW-0349">Heme</keyword>
<keyword evidence="8" id="KW-0560">Oxidoreductase</keyword>
<dbReference type="Pfam" id="PF00067">
    <property type="entry name" value="p450"/>
    <property type="match status" value="1"/>
</dbReference>
<proteinExistence type="inferred from homology"/>
<evidence type="ECO:0000256" key="9">
    <source>
        <dbReference type="ARBA" id="ARBA00023004"/>
    </source>
</evidence>
<dbReference type="KEGG" id="ela:UCREL1_5099"/>
<keyword evidence="11" id="KW-0472">Membrane</keyword>
<evidence type="ECO:0000313" key="13">
    <source>
        <dbReference type="Proteomes" id="UP000012174"/>
    </source>
</evidence>
<organism evidence="12 13">
    <name type="scientific">Eutypa lata (strain UCR-EL1)</name>
    <name type="common">Grapevine dieback disease fungus</name>
    <name type="synonym">Eutypa armeniacae</name>
    <dbReference type="NCBI Taxonomy" id="1287681"/>
    <lineage>
        <taxon>Eukaryota</taxon>
        <taxon>Fungi</taxon>
        <taxon>Dikarya</taxon>
        <taxon>Ascomycota</taxon>
        <taxon>Pezizomycotina</taxon>
        <taxon>Sordariomycetes</taxon>
        <taxon>Xylariomycetidae</taxon>
        <taxon>Xylariales</taxon>
        <taxon>Diatrypaceae</taxon>
        <taxon>Eutypa</taxon>
    </lineage>
</organism>
<dbReference type="InterPro" id="IPR050121">
    <property type="entry name" value="Cytochrome_P450_monoxygenase"/>
</dbReference>
<keyword evidence="9" id="KW-0408">Iron</keyword>
<dbReference type="SUPFAM" id="SSF48264">
    <property type="entry name" value="Cytochrome P450"/>
    <property type="match status" value="1"/>
</dbReference>
<evidence type="ECO:0000256" key="7">
    <source>
        <dbReference type="ARBA" id="ARBA00022989"/>
    </source>
</evidence>
<name>M7TDA5_EUTLA</name>